<dbReference type="AlphaFoldDB" id="A0A3D9HJN9"/>
<protein>
    <submittedName>
        <fullName evidence="1">Uncharacterized protein</fullName>
    </submittedName>
</protein>
<organism evidence="1 2">
    <name type="scientific">Aestuariispira insulae</name>
    <dbReference type="NCBI Taxonomy" id="1461337"/>
    <lineage>
        <taxon>Bacteria</taxon>
        <taxon>Pseudomonadati</taxon>
        <taxon>Pseudomonadota</taxon>
        <taxon>Alphaproteobacteria</taxon>
        <taxon>Rhodospirillales</taxon>
        <taxon>Kiloniellaceae</taxon>
        <taxon>Aestuariispira</taxon>
    </lineage>
</organism>
<comment type="caution">
    <text evidence="1">The sequence shown here is derived from an EMBL/GenBank/DDBJ whole genome shotgun (WGS) entry which is preliminary data.</text>
</comment>
<dbReference type="EMBL" id="QRDW01000006">
    <property type="protein sequence ID" value="RED49136.1"/>
    <property type="molecule type" value="Genomic_DNA"/>
</dbReference>
<proteinExistence type="predicted"/>
<dbReference type="RefSeq" id="WP_181905383.1">
    <property type="nucleotide sequence ID" value="NZ_QRDW01000006.1"/>
</dbReference>
<accession>A0A3D9HJN9</accession>
<dbReference type="Proteomes" id="UP000256845">
    <property type="component" value="Unassembled WGS sequence"/>
</dbReference>
<keyword evidence="2" id="KW-1185">Reference proteome</keyword>
<evidence type="ECO:0000313" key="1">
    <source>
        <dbReference type="EMBL" id="RED49136.1"/>
    </source>
</evidence>
<name>A0A3D9HJN9_9PROT</name>
<gene>
    <name evidence="1" type="ORF">DFP90_106113</name>
</gene>
<evidence type="ECO:0000313" key="2">
    <source>
        <dbReference type="Proteomes" id="UP000256845"/>
    </source>
</evidence>
<sequence length="57" mass="6625">MRMATKQQEGDWLSNLLGRDLTVNGWQVDIAVPANDDEEFDFEDAMEWLDLKGLKIR</sequence>
<reference evidence="1 2" key="1">
    <citation type="submission" date="2018-07" db="EMBL/GenBank/DDBJ databases">
        <title>Genomic Encyclopedia of Type Strains, Phase III (KMG-III): the genomes of soil and plant-associated and newly described type strains.</title>
        <authorList>
            <person name="Whitman W."/>
        </authorList>
    </citation>
    <scope>NUCLEOTIDE SEQUENCE [LARGE SCALE GENOMIC DNA]</scope>
    <source>
        <strain evidence="1 2">CECT 8488</strain>
    </source>
</reference>